<accession>A0A0M3IG07</accession>
<keyword evidence="1" id="KW-0812">Transmembrane</keyword>
<organism evidence="2 3">
    <name type="scientific">Ascaris lumbricoides</name>
    <name type="common">Giant roundworm</name>
    <dbReference type="NCBI Taxonomy" id="6252"/>
    <lineage>
        <taxon>Eukaryota</taxon>
        <taxon>Metazoa</taxon>
        <taxon>Ecdysozoa</taxon>
        <taxon>Nematoda</taxon>
        <taxon>Chromadorea</taxon>
        <taxon>Rhabditida</taxon>
        <taxon>Spirurina</taxon>
        <taxon>Ascaridomorpha</taxon>
        <taxon>Ascaridoidea</taxon>
        <taxon>Ascarididae</taxon>
        <taxon>Ascaris</taxon>
    </lineage>
</organism>
<sequence length="35" mass="4093">MRICSVDYPPEQSLIAIYSAYLTPILQVYFESIMH</sequence>
<feature type="transmembrane region" description="Helical" evidence="1">
    <location>
        <begin position="12"/>
        <end position="30"/>
    </location>
</feature>
<evidence type="ECO:0000313" key="2">
    <source>
        <dbReference type="Proteomes" id="UP000036681"/>
    </source>
</evidence>
<evidence type="ECO:0000313" key="3">
    <source>
        <dbReference type="WBParaSite" id="ALUE_0001718901-mRNA-1"/>
    </source>
</evidence>
<protein>
    <submittedName>
        <fullName evidence="3">Transposase</fullName>
    </submittedName>
</protein>
<keyword evidence="2" id="KW-1185">Reference proteome</keyword>
<dbReference type="Proteomes" id="UP000036681">
    <property type="component" value="Unplaced"/>
</dbReference>
<dbReference type="AlphaFoldDB" id="A0A0M3IG07"/>
<reference evidence="3" key="1">
    <citation type="submission" date="2017-02" db="UniProtKB">
        <authorList>
            <consortium name="WormBaseParasite"/>
        </authorList>
    </citation>
    <scope>IDENTIFICATION</scope>
</reference>
<evidence type="ECO:0000256" key="1">
    <source>
        <dbReference type="SAM" id="Phobius"/>
    </source>
</evidence>
<keyword evidence="1" id="KW-0472">Membrane</keyword>
<proteinExistence type="predicted"/>
<dbReference type="WBParaSite" id="ALUE_0001718901-mRNA-1">
    <property type="protein sequence ID" value="ALUE_0001718901-mRNA-1"/>
    <property type="gene ID" value="ALUE_0001718901"/>
</dbReference>
<keyword evidence="1" id="KW-1133">Transmembrane helix</keyword>
<name>A0A0M3IG07_ASCLU</name>